<protein>
    <recommendedName>
        <fullName evidence="5">BED-type domain-containing protein</fullName>
    </recommendedName>
</protein>
<dbReference type="InterPro" id="IPR003656">
    <property type="entry name" value="Znf_BED"/>
</dbReference>
<dbReference type="GO" id="GO:0003677">
    <property type="term" value="F:DNA binding"/>
    <property type="evidence" value="ECO:0007669"/>
    <property type="project" value="InterPro"/>
</dbReference>
<evidence type="ECO:0000256" key="2">
    <source>
        <dbReference type="ARBA" id="ARBA00022771"/>
    </source>
</evidence>
<dbReference type="Proteomes" id="UP001280121">
    <property type="component" value="Unassembled WGS sequence"/>
</dbReference>
<evidence type="ECO:0000259" key="5">
    <source>
        <dbReference type="PROSITE" id="PS50808"/>
    </source>
</evidence>
<evidence type="ECO:0000256" key="3">
    <source>
        <dbReference type="ARBA" id="ARBA00022833"/>
    </source>
</evidence>
<feature type="domain" description="BED-type" evidence="5">
    <location>
        <begin position="32"/>
        <end position="94"/>
    </location>
</feature>
<accession>A0AAD9XU16</accession>
<keyword evidence="3" id="KW-0862">Zinc</keyword>
<reference evidence="6" key="1">
    <citation type="journal article" date="2023" name="Plant J.">
        <title>Genome sequences and population genomics provide insights into the demographic history, inbreeding, and mutation load of two 'living fossil' tree species of Dipteronia.</title>
        <authorList>
            <person name="Feng Y."/>
            <person name="Comes H.P."/>
            <person name="Chen J."/>
            <person name="Zhu S."/>
            <person name="Lu R."/>
            <person name="Zhang X."/>
            <person name="Li P."/>
            <person name="Qiu J."/>
            <person name="Olsen K.M."/>
            <person name="Qiu Y."/>
        </authorList>
    </citation>
    <scope>NUCLEOTIDE SEQUENCE</scope>
    <source>
        <strain evidence="6">KIB01</strain>
    </source>
</reference>
<evidence type="ECO:0000256" key="4">
    <source>
        <dbReference type="PROSITE-ProRule" id="PRU00027"/>
    </source>
</evidence>
<dbReference type="PROSITE" id="PS50808">
    <property type="entry name" value="ZF_BED"/>
    <property type="match status" value="1"/>
</dbReference>
<gene>
    <name evidence="6" type="ORF">Ddye_004368</name>
</gene>
<keyword evidence="1" id="KW-0479">Metal-binding</keyword>
<dbReference type="AlphaFoldDB" id="A0AAD9XU16"/>
<keyword evidence="7" id="KW-1185">Reference proteome</keyword>
<name>A0AAD9XU16_9ROSI</name>
<dbReference type="EMBL" id="JANJYI010000001">
    <property type="protein sequence ID" value="KAK2665794.1"/>
    <property type="molecule type" value="Genomic_DNA"/>
</dbReference>
<evidence type="ECO:0000313" key="6">
    <source>
        <dbReference type="EMBL" id="KAK2665794.1"/>
    </source>
</evidence>
<keyword evidence="2 4" id="KW-0863">Zinc-finger</keyword>
<dbReference type="GO" id="GO:0008270">
    <property type="term" value="F:zinc ion binding"/>
    <property type="evidence" value="ECO:0007669"/>
    <property type="project" value="UniProtKB-KW"/>
</dbReference>
<comment type="caution">
    <text evidence="6">The sequence shown here is derived from an EMBL/GenBank/DDBJ whole genome shotgun (WGS) entry which is preliminary data.</text>
</comment>
<proteinExistence type="predicted"/>
<organism evidence="6 7">
    <name type="scientific">Dipteronia dyeriana</name>
    <dbReference type="NCBI Taxonomy" id="168575"/>
    <lineage>
        <taxon>Eukaryota</taxon>
        <taxon>Viridiplantae</taxon>
        <taxon>Streptophyta</taxon>
        <taxon>Embryophyta</taxon>
        <taxon>Tracheophyta</taxon>
        <taxon>Spermatophyta</taxon>
        <taxon>Magnoliopsida</taxon>
        <taxon>eudicotyledons</taxon>
        <taxon>Gunneridae</taxon>
        <taxon>Pentapetalae</taxon>
        <taxon>rosids</taxon>
        <taxon>malvids</taxon>
        <taxon>Sapindales</taxon>
        <taxon>Sapindaceae</taxon>
        <taxon>Hippocastanoideae</taxon>
        <taxon>Acereae</taxon>
        <taxon>Dipteronia</taxon>
    </lineage>
</organism>
<sequence>MSDNVSISTDSIGTANIAIGNETGSGSATTLNVQAPLWKYVTKIDKVGKGGGNVSFRCNFCMNVYKGSYSRVKKHLMKVRGTEIASCSRVTNANLLEMQKAVE</sequence>
<evidence type="ECO:0000313" key="7">
    <source>
        <dbReference type="Proteomes" id="UP001280121"/>
    </source>
</evidence>
<evidence type="ECO:0000256" key="1">
    <source>
        <dbReference type="ARBA" id="ARBA00022723"/>
    </source>
</evidence>